<sequence length="104" mass="11772">MRYAFYEEHAPQLRSSRTTIVSNEDTWLSYKDAILDNINAPEKSQFENAYARELSRLESVGTWDATAPRPAHSLAPEAIIDTNFEFNTNSNGEKCCRVVQEGVS</sequence>
<dbReference type="EMBL" id="CU928166">
    <property type="protein sequence ID" value="CAR21553.1"/>
    <property type="molecule type" value="Genomic_DNA"/>
</dbReference>
<dbReference type="GeneID" id="8290828"/>
<dbReference type="HOGENOM" id="CLU_2250625_0_0_1"/>
<dbReference type="AlphaFoldDB" id="C5DCP2"/>
<dbReference type="InParanoid" id="C5DCP2"/>
<reference evidence="1 2" key="1">
    <citation type="journal article" date="2009" name="Genome Res.">
        <title>Comparative genomics of protoploid Saccharomycetaceae.</title>
        <authorList>
            <consortium name="The Genolevures Consortium"/>
            <person name="Souciet J.-L."/>
            <person name="Dujon B."/>
            <person name="Gaillardin C."/>
            <person name="Johnston M."/>
            <person name="Baret P.V."/>
            <person name="Cliften P."/>
            <person name="Sherman D.J."/>
            <person name="Weissenbach J."/>
            <person name="Westhof E."/>
            <person name="Wincker P."/>
            <person name="Jubin C."/>
            <person name="Poulain J."/>
            <person name="Barbe V."/>
            <person name="Segurens B."/>
            <person name="Artiguenave F."/>
            <person name="Anthouard V."/>
            <person name="Vacherie B."/>
            <person name="Val M.-E."/>
            <person name="Fulton R.S."/>
            <person name="Minx P."/>
            <person name="Wilson R."/>
            <person name="Durrens P."/>
            <person name="Jean G."/>
            <person name="Marck C."/>
            <person name="Martin T."/>
            <person name="Nikolski M."/>
            <person name="Rolland T."/>
            <person name="Seret M.-L."/>
            <person name="Casaregola S."/>
            <person name="Despons L."/>
            <person name="Fairhead C."/>
            <person name="Fischer G."/>
            <person name="Lafontaine I."/>
            <person name="Leh V."/>
            <person name="Lemaire M."/>
            <person name="de Montigny J."/>
            <person name="Neuveglise C."/>
            <person name="Thierry A."/>
            <person name="Blanc-Lenfle I."/>
            <person name="Bleykasten C."/>
            <person name="Diffels J."/>
            <person name="Fritsch E."/>
            <person name="Frangeul L."/>
            <person name="Goeffon A."/>
            <person name="Jauniaux N."/>
            <person name="Kachouri-Lafond R."/>
            <person name="Payen C."/>
            <person name="Potier S."/>
            <person name="Pribylova L."/>
            <person name="Ozanne C."/>
            <person name="Richard G.-F."/>
            <person name="Sacerdot C."/>
            <person name="Straub M.-L."/>
            <person name="Talla E."/>
        </authorList>
    </citation>
    <scope>NUCLEOTIDE SEQUENCE [LARGE SCALE GENOMIC DNA]</scope>
    <source>
        <strain evidence="2">ATCC 56472 / CBS 6340 / NRRL Y-8284</strain>
    </source>
</reference>
<proteinExistence type="predicted"/>
<dbReference type="KEGG" id="lth:KLTH0B04686g"/>
<dbReference type="Proteomes" id="UP000002036">
    <property type="component" value="Chromosome B"/>
</dbReference>
<accession>C5DCP2</accession>
<protein>
    <submittedName>
        <fullName evidence="1">KLTH0B04686p</fullName>
    </submittedName>
</protein>
<keyword evidence="2" id="KW-1185">Reference proteome</keyword>
<evidence type="ECO:0000313" key="1">
    <source>
        <dbReference type="EMBL" id="CAR21553.1"/>
    </source>
</evidence>
<gene>
    <name evidence="1" type="ordered locus">KLTH0B04686g</name>
</gene>
<evidence type="ECO:0000313" key="2">
    <source>
        <dbReference type="Proteomes" id="UP000002036"/>
    </source>
</evidence>
<dbReference type="RefSeq" id="XP_002551991.1">
    <property type="nucleotide sequence ID" value="XM_002551945.1"/>
</dbReference>
<name>C5DCP2_LACTC</name>
<organism evidence="1 2">
    <name type="scientific">Lachancea thermotolerans (strain ATCC 56472 / CBS 6340 / NRRL Y-8284)</name>
    <name type="common">Yeast</name>
    <name type="synonym">Kluyveromyces thermotolerans</name>
    <dbReference type="NCBI Taxonomy" id="559295"/>
    <lineage>
        <taxon>Eukaryota</taxon>
        <taxon>Fungi</taxon>
        <taxon>Dikarya</taxon>
        <taxon>Ascomycota</taxon>
        <taxon>Saccharomycotina</taxon>
        <taxon>Saccharomycetes</taxon>
        <taxon>Saccharomycetales</taxon>
        <taxon>Saccharomycetaceae</taxon>
        <taxon>Lachancea</taxon>
    </lineage>
</organism>